<dbReference type="EMBL" id="AZGF01000007">
    <property type="protein sequence ID" value="KRM12577.1"/>
    <property type="molecule type" value="Genomic_DNA"/>
</dbReference>
<comment type="caution">
    <text evidence="1">The sequence shown here is derived from an EMBL/GenBank/DDBJ whole genome shotgun (WGS) entry which is preliminary data.</text>
</comment>
<keyword evidence="1" id="KW-0413">Isomerase</keyword>
<accession>A0A0R1W415</accession>
<name>A0A0R1W415_9LACO</name>
<protein>
    <submittedName>
        <fullName evidence="1">Dithiol-disulfide isomerase</fullName>
    </submittedName>
</protein>
<dbReference type="eggNOG" id="COG2761">
    <property type="taxonomic scope" value="Bacteria"/>
</dbReference>
<evidence type="ECO:0000313" key="2">
    <source>
        <dbReference type="Proteomes" id="UP000051820"/>
    </source>
</evidence>
<reference evidence="1 2" key="1">
    <citation type="journal article" date="2015" name="Genome Announc.">
        <title>Expanding the biotechnology potential of lactobacilli through comparative genomics of 213 strains and associated genera.</title>
        <authorList>
            <person name="Sun Z."/>
            <person name="Harris H.M."/>
            <person name="McCann A."/>
            <person name="Guo C."/>
            <person name="Argimon S."/>
            <person name="Zhang W."/>
            <person name="Yang X."/>
            <person name="Jeffery I.B."/>
            <person name="Cooney J.C."/>
            <person name="Kagawa T.F."/>
            <person name="Liu W."/>
            <person name="Song Y."/>
            <person name="Salvetti E."/>
            <person name="Wrobel A."/>
            <person name="Rasinkangas P."/>
            <person name="Parkhill J."/>
            <person name="Rea M.C."/>
            <person name="O'Sullivan O."/>
            <person name="Ritari J."/>
            <person name="Douillard F.P."/>
            <person name="Paul Ross R."/>
            <person name="Yang R."/>
            <person name="Briner A.E."/>
            <person name="Felis G.E."/>
            <person name="de Vos W.M."/>
            <person name="Barrangou R."/>
            <person name="Klaenhammer T.R."/>
            <person name="Caufield P.W."/>
            <person name="Cui Y."/>
            <person name="Zhang H."/>
            <person name="O'Toole P.W."/>
        </authorList>
    </citation>
    <scope>NUCLEOTIDE SEQUENCE [LARGE SCALE GENOMIC DNA]</scope>
    <source>
        <strain evidence="1 2">DSM 5007</strain>
    </source>
</reference>
<dbReference type="GO" id="GO:0016853">
    <property type="term" value="F:isomerase activity"/>
    <property type="evidence" value="ECO:0007669"/>
    <property type="project" value="UniProtKB-KW"/>
</dbReference>
<sequence length="204" mass="23465">MNPLGTHCMRCEDDVLKLENELDGQIAYQFVPLLNMQTINNTLESHKLNLHDLTVRNNVSDTIFQIIMDYKAALFQGRKRGRSFLVNLQRLLVRNKLDYSRELGEEVAQEVKLDLEMFGEDRRSKLALQSFHDDQKMANEMGVHQPSSAVVFDTRNDSNGLLINNFDYYTLLDLYQKHGLNISDSVQSFAASLPNNHQPNLHVL</sequence>
<dbReference type="Proteomes" id="UP000051820">
    <property type="component" value="Unassembled WGS sequence"/>
</dbReference>
<dbReference type="AlphaFoldDB" id="A0A0R1W415"/>
<dbReference type="PATRIC" id="fig|1423807.3.peg.2396"/>
<dbReference type="STRING" id="1423807.FD16_GL002329"/>
<keyword evidence="2" id="KW-1185">Reference proteome</keyword>
<proteinExistence type="predicted"/>
<evidence type="ECO:0000313" key="1">
    <source>
        <dbReference type="EMBL" id="KRM12577.1"/>
    </source>
</evidence>
<organism evidence="1 2">
    <name type="scientific">Paucilactobacillus suebicus DSM 5007 = KCTC 3549</name>
    <dbReference type="NCBI Taxonomy" id="1423807"/>
    <lineage>
        <taxon>Bacteria</taxon>
        <taxon>Bacillati</taxon>
        <taxon>Bacillota</taxon>
        <taxon>Bacilli</taxon>
        <taxon>Lactobacillales</taxon>
        <taxon>Lactobacillaceae</taxon>
        <taxon>Paucilactobacillus</taxon>
    </lineage>
</organism>
<dbReference type="Pfam" id="PF13743">
    <property type="entry name" value="Thioredoxin_5"/>
    <property type="match status" value="1"/>
</dbReference>
<gene>
    <name evidence="1" type="ORF">FD16_GL002329</name>
</gene>